<dbReference type="EMBL" id="QEPN01000002">
    <property type="protein sequence ID" value="RDE73337.1"/>
    <property type="molecule type" value="Genomic_DNA"/>
</dbReference>
<comment type="caution">
    <text evidence="2">The sequence shown here is derived from an EMBL/GenBank/DDBJ whole genome shotgun (WGS) entry which is preliminary data.</text>
</comment>
<dbReference type="STRING" id="1035839.GCA_000238795_00505"/>
<name>A0A369YJY4_9PAST</name>
<proteinExistence type="predicted"/>
<evidence type="ECO:0000313" key="3">
    <source>
        <dbReference type="Proteomes" id="UP000253872"/>
    </source>
</evidence>
<dbReference type="RefSeq" id="WP_111402511.1">
    <property type="nucleotide sequence ID" value="NZ_QEPN01000002.1"/>
</dbReference>
<dbReference type="GO" id="GO:0016758">
    <property type="term" value="F:hexosyltransferase activity"/>
    <property type="evidence" value="ECO:0007669"/>
    <property type="project" value="UniProtKB-ARBA"/>
</dbReference>
<keyword evidence="2" id="KW-0808">Transferase</keyword>
<organism evidence="2 3">
    <name type="scientific">Haemophilus sputorum</name>
    <dbReference type="NCBI Taxonomy" id="1078480"/>
    <lineage>
        <taxon>Bacteria</taxon>
        <taxon>Pseudomonadati</taxon>
        <taxon>Pseudomonadota</taxon>
        <taxon>Gammaproteobacteria</taxon>
        <taxon>Pasteurellales</taxon>
        <taxon>Pasteurellaceae</taxon>
        <taxon>Haemophilus</taxon>
    </lineage>
</organism>
<dbReference type="AlphaFoldDB" id="A0A369YJY4"/>
<dbReference type="CDD" id="cd00761">
    <property type="entry name" value="Glyco_tranf_GTA_type"/>
    <property type="match status" value="1"/>
</dbReference>
<dbReference type="PANTHER" id="PTHR22916:SF3">
    <property type="entry name" value="UDP-GLCNAC:BETAGAL BETA-1,3-N-ACETYLGLUCOSAMINYLTRANSFERASE-LIKE PROTEIN 1"/>
    <property type="match status" value="1"/>
</dbReference>
<dbReference type="SUPFAM" id="SSF53448">
    <property type="entry name" value="Nucleotide-diphospho-sugar transferases"/>
    <property type="match status" value="1"/>
</dbReference>
<dbReference type="InterPro" id="IPR029044">
    <property type="entry name" value="Nucleotide-diphossugar_trans"/>
</dbReference>
<protein>
    <submittedName>
        <fullName evidence="2">Glycosyltransferase</fullName>
    </submittedName>
</protein>
<accession>A0A369YJY4</accession>
<dbReference type="Proteomes" id="UP000253872">
    <property type="component" value="Unassembled WGS sequence"/>
</dbReference>
<feature type="domain" description="Glycosyltransferase 2-like" evidence="1">
    <location>
        <begin position="223"/>
        <end position="386"/>
    </location>
</feature>
<evidence type="ECO:0000259" key="1">
    <source>
        <dbReference type="Pfam" id="PF00535"/>
    </source>
</evidence>
<dbReference type="Pfam" id="PF00535">
    <property type="entry name" value="Glycos_transf_2"/>
    <property type="match status" value="1"/>
</dbReference>
<dbReference type="InterPro" id="IPR001173">
    <property type="entry name" value="Glyco_trans_2-like"/>
</dbReference>
<dbReference type="PANTHER" id="PTHR22916">
    <property type="entry name" value="GLYCOSYLTRANSFERASE"/>
    <property type="match status" value="1"/>
</dbReference>
<sequence>MEKLTSYIIYDAEKAETLNHFLKCADNSVVIPITAISKEQVKLLGNLSALFNINKNNEERNRLVNDKEIARTLSHIQCWKTIAENNKLQENDFALIAESEIQLVENFTQHAINYANKYSDYGIIKLQHDGAHRSGERLFQAGDEPYAIIYGDTNQYNYGCSLYLIRKDVAKKLTTLLNETKPYWLADQFTAFHDPKNIAQACYLLGELPQKIPQPKIENPLFSIIVPIYDVERYLTQCIKSVLAQDYSNYELILVDDGSPDNSIDICIKYAKQYSNIVVIHKINGGLSDARNAGIQIARGEYLMFLDSDDYWEGTNILSDLANISKENPDLITYDLTFSYKDNKKEHYPISKDGLSGDYIADFYLLTSRNIYRPSACNKVIKRKIIMDNQLFFPKGKNHEDLDWSFNLAPYILSYAIYDSYFYTYRTKRLGSITEFVKPKNTKDLIDIVLEKLNKIENMKNSPLAKGLCEYLIKQKQFIYDSFTLLAEEHQKTYQDEFNKLKELLTNIDK</sequence>
<gene>
    <name evidence="2" type="ORF">DPV93_04415</name>
</gene>
<reference evidence="2 3" key="1">
    <citation type="submission" date="2018-05" db="EMBL/GenBank/DDBJ databases">
        <title>Draft Genome Sequences for a Diverse set of 7 Haemophilus Species.</title>
        <authorList>
            <person name="Nichols M."/>
            <person name="Topaz N."/>
            <person name="Wang X."/>
            <person name="Wang X."/>
            <person name="Boxrud D."/>
        </authorList>
    </citation>
    <scope>NUCLEOTIDE SEQUENCE [LARGE SCALE GENOMIC DNA]</scope>
    <source>
        <strain evidence="2 3">C2002001239</strain>
    </source>
</reference>
<dbReference type="Gene3D" id="3.90.550.10">
    <property type="entry name" value="Spore Coat Polysaccharide Biosynthesis Protein SpsA, Chain A"/>
    <property type="match status" value="1"/>
</dbReference>
<evidence type="ECO:0000313" key="2">
    <source>
        <dbReference type="EMBL" id="RDE73337.1"/>
    </source>
</evidence>